<evidence type="ECO:0000256" key="2">
    <source>
        <dbReference type="ARBA" id="ARBA00022448"/>
    </source>
</evidence>
<keyword evidence="13" id="KW-0675">Receptor</keyword>
<keyword evidence="6 8" id="KW-0472">Membrane</keyword>
<dbReference type="SUPFAM" id="SSF49464">
    <property type="entry name" value="Carboxypeptidase regulatory domain-like"/>
    <property type="match status" value="1"/>
</dbReference>
<gene>
    <name evidence="13" type="ORF">BN938_0206</name>
</gene>
<dbReference type="eggNOG" id="COG4771">
    <property type="taxonomic scope" value="Bacteria"/>
</dbReference>
<keyword evidence="3 8" id="KW-1134">Transmembrane beta strand</keyword>
<dbReference type="Pfam" id="PF00593">
    <property type="entry name" value="TonB_dep_Rec_b-barrel"/>
    <property type="match status" value="1"/>
</dbReference>
<evidence type="ECO:0000259" key="11">
    <source>
        <dbReference type="Pfam" id="PF00593"/>
    </source>
</evidence>
<feature type="domain" description="TonB-dependent receptor plug" evidence="12">
    <location>
        <begin position="128"/>
        <end position="232"/>
    </location>
</feature>
<keyword evidence="10" id="KW-0732">Signal</keyword>
<keyword evidence="2 8" id="KW-0813">Transport</keyword>
<dbReference type="Pfam" id="PF13715">
    <property type="entry name" value="CarbopepD_reg_2"/>
    <property type="match status" value="1"/>
</dbReference>
<keyword evidence="14" id="KW-1185">Reference proteome</keyword>
<feature type="domain" description="TonB-dependent receptor-like beta-barrel" evidence="11">
    <location>
        <begin position="299"/>
        <end position="728"/>
    </location>
</feature>
<dbReference type="PANTHER" id="PTHR30069">
    <property type="entry name" value="TONB-DEPENDENT OUTER MEMBRANE RECEPTOR"/>
    <property type="match status" value="1"/>
</dbReference>
<evidence type="ECO:0000256" key="6">
    <source>
        <dbReference type="ARBA" id="ARBA00023136"/>
    </source>
</evidence>
<protein>
    <submittedName>
        <fullName evidence="13">TonB-dependent receptor</fullName>
    </submittedName>
</protein>
<evidence type="ECO:0000259" key="12">
    <source>
        <dbReference type="Pfam" id="PF07715"/>
    </source>
</evidence>
<dbReference type="STRING" id="1433126.BN938_0206"/>
<dbReference type="EMBL" id="HG934468">
    <property type="protein sequence ID" value="CDN30312.1"/>
    <property type="molecule type" value="Genomic_DNA"/>
</dbReference>
<dbReference type="InterPro" id="IPR008969">
    <property type="entry name" value="CarboxyPept-like_regulatory"/>
</dbReference>
<dbReference type="InterPro" id="IPR039426">
    <property type="entry name" value="TonB-dep_rcpt-like"/>
</dbReference>
<evidence type="ECO:0000256" key="4">
    <source>
        <dbReference type="ARBA" id="ARBA00022692"/>
    </source>
</evidence>
<dbReference type="Gene3D" id="2.170.130.10">
    <property type="entry name" value="TonB-dependent receptor, plug domain"/>
    <property type="match status" value="1"/>
</dbReference>
<dbReference type="SUPFAM" id="SSF56935">
    <property type="entry name" value="Porins"/>
    <property type="match status" value="1"/>
</dbReference>
<dbReference type="InterPro" id="IPR036942">
    <property type="entry name" value="Beta-barrel_TonB_sf"/>
</dbReference>
<evidence type="ECO:0000256" key="7">
    <source>
        <dbReference type="ARBA" id="ARBA00023237"/>
    </source>
</evidence>
<dbReference type="PATRIC" id="fig|1433126.3.peg.204"/>
<dbReference type="GO" id="GO:0044718">
    <property type="term" value="P:siderophore transmembrane transport"/>
    <property type="evidence" value="ECO:0007669"/>
    <property type="project" value="TreeGrafter"/>
</dbReference>
<dbReference type="GO" id="GO:0015344">
    <property type="term" value="F:siderophore uptake transmembrane transporter activity"/>
    <property type="evidence" value="ECO:0007669"/>
    <property type="project" value="TreeGrafter"/>
</dbReference>
<dbReference type="HOGENOM" id="CLU_012669_1_0_10"/>
<dbReference type="PANTHER" id="PTHR30069:SF57">
    <property type="entry name" value="TONB-DEPENDENT RECEPTOR"/>
    <property type="match status" value="1"/>
</dbReference>
<sequence>MKYIFYVALTSALLFGYVANAQKKKTDAHITGHVIDAENNEHIPYAAITIKGTTVSSFADATGHFFIKNIQPGKYTVEVSFVGYKSTQEQVEVIRGKSVEVNFSLHPDVLQVGEVVVTGSRNESKRGESATIVNVAGEKLFEKTASNTVGEVLKFQPGLRVESTCNNCGLPQLRINGLGGQYSQILLDSRPIFSSLATVYGLEQLPAGMVERVEVIRGGGSALFGSSAIGGVVNIITKEPLRNSVTLSNNTGIYEGGGTDINTTLNASLVTDDYRTGVYIYGLLRDRDSYDRNRDGFSDLPKLNSEAIGLRGFHKISSNSRITAEFHHISEFRRGGNLFDHEPHEADIAEQLRHKINGGGLKYDLVSNDARHRLSLYSSLQSVKRQSYFGTNKSTKAYGRTEDMTVVAGGQYAYNFERLFFMPAQLTTGVEYTTTNLQDRMLGYNRKIDQFTSNYGFYAQNEWKNEKLGLLIGARVDKHNMVKNAIISPRANLRYTPSEIIAFRASYSSGYRAPQAYEEDLHVAAVGGEVSIITIDPNLRPEYSKSVSGSVDFYQRFGNVELNLLAEGFYTRLNDVFTLVEKGEDSQGNKIMERRNAPGATISGVNLEFRAGFTRKLILDAGYTIQRSLYVEPLKWSDDTNVPAHKKMFRSPDNYGFIALNYNPVTPLTLSLNTTYTGTMDVQHREGYIAEDRVVSTPDFWELGCRIAYKFRLSDQMGLELSGGMKNILNAYQKDLDVGVKKDASYVYGPNFPRMMFFGVKFTI</sequence>
<name>A0A060R614_9BACT</name>
<evidence type="ECO:0000256" key="9">
    <source>
        <dbReference type="RuleBase" id="RU003357"/>
    </source>
</evidence>
<keyword evidence="4 8" id="KW-0812">Transmembrane</keyword>
<evidence type="ECO:0000256" key="5">
    <source>
        <dbReference type="ARBA" id="ARBA00023077"/>
    </source>
</evidence>
<dbReference type="AlphaFoldDB" id="A0A060R614"/>
<evidence type="ECO:0000313" key="13">
    <source>
        <dbReference type="EMBL" id="CDN30312.1"/>
    </source>
</evidence>
<reference evidence="13 14" key="1">
    <citation type="journal article" date="2015" name="Genome Announc.">
        <title>Complete Genome Sequence of the Novel Leech Symbiont Mucinivorans hirudinis M3T.</title>
        <authorList>
            <person name="Nelson M.C."/>
            <person name="Bomar L."/>
            <person name="Graf J."/>
        </authorList>
    </citation>
    <scope>NUCLEOTIDE SEQUENCE [LARGE SCALE GENOMIC DNA]</scope>
    <source>
        <strain evidence="14">M3</strain>
    </source>
</reference>
<dbReference type="GO" id="GO:0009279">
    <property type="term" value="C:cell outer membrane"/>
    <property type="evidence" value="ECO:0007669"/>
    <property type="project" value="UniProtKB-SubCell"/>
</dbReference>
<organism evidence="13 14">
    <name type="scientific">Mucinivorans hirudinis</name>
    <dbReference type="NCBI Taxonomy" id="1433126"/>
    <lineage>
        <taxon>Bacteria</taxon>
        <taxon>Pseudomonadati</taxon>
        <taxon>Bacteroidota</taxon>
        <taxon>Bacteroidia</taxon>
        <taxon>Bacteroidales</taxon>
        <taxon>Rikenellaceae</taxon>
        <taxon>Mucinivorans</taxon>
    </lineage>
</organism>
<evidence type="ECO:0000313" key="14">
    <source>
        <dbReference type="Proteomes" id="UP000027616"/>
    </source>
</evidence>
<dbReference type="InterPro" id="IPR037066">
    <property type="entry name" value="Plug_dom_sf"/>
</dbReference>
<dbReference type="Gene3D" id="2.60.40.1120">
    <property type="entry name" value="Carboxypeptidase-like, regulatory domain"/>
    <property type="match status" value="1"/>
</dbReference>
<evidence type="ECO:0000256" key="1">
    <source>
        <dbReference type="ARBA" id="ARBA00004571"/>
    </source>
</evidence>
<proteinExistence type="inferred from homology"/>
<dbReference type="InterPro" id="IPR000531">
    <property type="entry name" value="Beta-barrel_TonB"/>
</dbReference>
<keyword evidence="7 8" id="KW-0998">Cell outer membrane</keyword>
<dbReference type="Gene3D" id="2.40.170.20">
    <property type="entry name" value="TonB-dependent receptor, beta-barrel domain"/>
    <property type="match status" value="1"/>
</dbReference>
<dbReference type="Proteomes" id="UP000027616">
    <property type="component" value="Chromosome I"/>
</dbReference>
<feature type="chain" id="PRO_5001585686" evidence="10">
    <location>
        <begin position="22"/>
        <end position="764"/>
    </location>
</feature>
<dbReference type="PROSITE" id="PS52016">
    <property type="entry name" value="TONB_DEPENDENT_REC_3"/>
    <property type="match status" value="1"/>
</dbReference>
<dbReference type="Pfam" id="PF07715">
    <property type="entry name" value="Plug"/>
    <property type="match status" value="1"/>
</dbReference>
<dbReference type="KEGG" id="rbc:BN938_0206"/>
<dbReference type="InterPro" id="IPR012910">
    <property type="entry name" value="Plug_dom"/>
</dbReference>
<keyword evidence="5 9" id="KW-0798">TonB box</keyword>
<evidence type="ECO:0000256" key="3">
    <source>
        <dbReference type="ARBA" id="ARBA00022452"/>
    </source>
</evidence>
<evidence type="ECO:0000256" key="10">
    <source>
        <dbReference type="SAM" id="SignalP"/>
    </source>
</evidence>
<evidence type="ECO:0000256" key="8">
    <source>
        <dbReference type="PROSITE-ProRule" id="PRU01360"/>
    </source>
</evidence>
<comment type="subcellular location">
    <subcellularLocation>
        <location evidence="1 8">Cell outer membrane</location>
        <topology evidence="1 8">Multi-pass membrane protein</topology>
    </subcellularLocation>
</comment>
<comment type="similarity">
    <text evidence="8 9">Belongs to the TonB-dependent receptor family.</text>
</comment>
<feature type="signal peptide" evidence="10">
    <location>
        <begin position="1"/>
        <end position="21"/>
    </location>
</feature>
<accession>A0A060R614</accession>